<dbReference type="OrthoDB" id="9803619at2"/>
<dbReference type="PANTHER" id="PTHR11373">
    <property type="entry name" value="DEOXYNUCLEOSIDE TRIPHOSPHATE TRIPHOSPHOHYDROLASE"/>
    <property type="match status" value="1"/>
</dbReference>
<dbReference type="InterPro" id="IPR050135">
    <property type="entry name" value="dGTPase-like"/>
</dbReference>
<dbReference type="RefSeq" id="WP_076120872.1">
    <property type="nucleotide sequence ID" value="NZ_MPTC01000027.1"/>
</dbReference>
<evidence type="ECO:0000313" key="2">
    <source>
        <dbReference type="EMBL" id="OMD36756.1"/>
    </source>
</evidence>
<dbReference type="InterPro" id="IPR003607">
    <property type="entry name" value="HD/PDEase_dom"/>
</dbReference>
<dbReference type="CDD" id="cd00077">
    <property type="entry name" value="HDc"/>
    <property type="match status" value="1"/>
</dbReference>
<dbReference type="GO" id="GO:0006203">
    <property type="term" value="P:dGTP catabolic process"/>
    <property type="evidence" value="ECO:0007669"/>
    <property type="project" value="TreeGrafter"/>
</dbReference>
<sequence>MNEVKSFSEVRAESMSNINTDRYIAQLTGSDELWEPLWGLKTRLTETESYLLNSFPVRRLHFIHHSGCSYINTQHVATRLQHTLGVFSLVAYYCPDWYELRIAALLHDIGHSPFSHVLEQIEGIDHHKRTNELLYSPEISDILSKDNFEPSVILDLIEGNTISPLRNKDNKIHLDHLDSWVRSAQITGLLQSPAQLLPKLELEGNYISTDVDTAELLLQFIISEAKFHCSEVNIGPNVILKHLVSKLIDHNVVAVEAISEMTDSRLETLLLSCEQTKEEANRLFYHSQEIKVSRKAENVASNQYIFVLNKLYLSEPVIKDGVVLVNSLTSYPMLERLSSFLGTYLISWND</sequence>
<dbReference type="PANTHER" id="PTHR11373:SF4">
    <property type="entry name" value="DEOXYNUCLEOSIDE TRIPHOSPHATE TRIPHOSPHOHYDROLASE SAMHD1"/>
    <property type="match status" value="1"/>
</dbReference>
<gene>
    <name evidence="2" type="ORF">BSK52_23400</name>
</gene>
<feature type="domain" description="HD" evidence="1">
    <location>
        <begin position="79"/>
        <end position="180"/>
    </location>
</feature>
<dbReference type="Pfam" id="PF01966">
    <property type="entry name" value="HD"/>
    <property type="match status" value="1"/>
</dbReference>
<comment type="caution">
    <text evidence="2">The sequence shown here is derived from an EMBL/GenBank/DDBJ whole genome shotgun (WGS) entry which is preliminary data.</text>
</comment>
<dbReference type="Proteomes" id="UP000187439">
    <property type="component" value="Unassembled WGS sequence"/>
</dbReference>
<dbReference type="AlphaFoldDB" id="A0A1R0XNT4"/>
<dbReference type="Gene3D" id="1.10.3210.10">
    <property type="entry name" value="Hypothetical protein af1432"/>
    <property type="match status" value="1"/>
</dbReference>
<evidence type="ECO:0000313" key="3">
    <source>
        <dbReference type="Proteomes" id="UP000187439"/>
    </source>
</evidence>
<evidence type="ECO:0000259" key="1">
    <source>
        <dbReference type="PROSITE" id="PS51831"/>
    </source>
</evidence>
<organism evidence="2 3">
    <name type="scientific">Paenibacillus odorifer</name>
    <dbReference type="NCBI Taxonomy" id="189426"/>
    <lineage>
        <taxon>Bacteria</taxon>
        <taxon>Bacillati</taxon>
        <taxon>Bacillota</taxon>
        <taxon>Bacilli</taxon>
        <taxon>Bacillales</taxon>
        <taxon>Paenibacillaceae</taxon>
        <taxon>Paenibacillus</taxon>
    </lineage>
</organism>
<dbReference type="GO" id="GO:0008832">
    <property type="term" value="F:dGTPase activity"/>
    <property type="evidence" value="ECO:0007669"/>
    <property type="project" value="TreeGrafter"/>
</dbReference>
<proteinExistence type="predicted"/>
<name>A0A1R0XNT4_9BACL</name>
<dbReference type="InterPro" id="IPR006674">
    <property type="entry name" value="HD_domain"/>
</dbReference>
<dbReference type="PROSITE" id="PS51831">
    <property type="entry name" value="HD"/>
    <property type="match status" value="1"/>
</dbReference>
<reference evidence="2 3" key="1">
    <citation type="submission" date="2016-10" db="EMBL/GenBank/DDBJ databases">
        <title>Paenibacillus species isolates.</title>
        <authorList>
            <person name="Beno S.M."/>
        </authorList>
    </citation>
    <scope>NUCLEOTIDE SEQUENCE [LARGE SCALE GENOMIC DNA]</scope>
    <source>
        <strain evidence="2 3">FSL H7-0710</strain>
    </source>
</reference>
<accession>A0A1R0XNT4</accession>
<dbReference type="SMART" id="SM00471">
    <property type="entry name" value="HDc"/>
    <property type="match status" value="1"/>
</dbReference>
<protein>
    <recommendedName>
        <fullName evidence="1">HD domain-containing protein</fullName>
    </recommendedName>
</protein>
<dbReference type="SUPFAM" id="SSF109604">
    <property type="entry name" value="HD-domain/PDEase-like"/>
    <property type="match status" value="1"/>
</dbReference>
<dbReference type="EMBL" id="MPTC01000027">
    <property type="protein sequence ID" value="OMD36756.1"/>
    <property type="molecule type" value="Genomic_DNA"/>
</dbReference>